<organism evidence="2 3">
    <name type="scientific">Solanum stoloniferum</name>
    <dbReference type="NCBI Taxonomy" id="62892"/>
    <lineage>
        <taxon>Eukaryota</taxon>
        <taxon>Viridiplantae</taxon>
        <taxon>Streptophyta</taxon>
        <taxon>Embryophyta</taxon>
        <taxon>Tracheophyta</taxon>
        <taxon>Spermatophyta</taxon>
        <taxon>Magnoliopsida</taxon>
        <taxon>eudicotyledons</taxon>
        <taxon>Gunneridae</taxon>
        <taxon>Pentapetalae</taxon>
        <taxon>asterids</taxon>
        <taxon>lamiids</taxon>
        <taxon>Solanales</taxon>
        <taxon>Solanaceae</taxon>
        <taxon>Solanoideae</taxon>
        <taxon>Solaneae</taxon>
        <taxon>Solanum</taxon>
    </lineage>
</organism>
<protein>
    <recommendedName>
        <fullName evidence="1">FBD domain-containing protein</fullName>
    </recommendedName>
</protein>
<comment type="caution">
    <text evidence="2">The sequence shown here is derived from an EMBL/GenBank/DDBJ whole genome shotgun (WGS) entry which is preliminary data.</text>
</comment>
<dbReference type="Proteomes" id="UP001627284">
    <property type="component" value="Unassembled WGS sequence"/>
</dbReference>
<evidence type="ECO:0000313" key="2">
    <source>
        <dbReference type="EMBL" id="KAL3365323.1"/>
    </source>
</evidence>
<evidence type="ECO:0000259" key="1">
    <source>
        <dbReference type="SMART" id="SM00579"/>
    </source>
</evidence>
<evidence type="ECO:0000313" key="3">
    <source>
        <dbReference type="Proteomes" id="UP001627284"/>
    </source>
</evidence>
<feature type="domain" description="FBD" evidence="1">
    <location>
        <begin position="58"/>
        <end position="128"/>
    </location>
</feature>
<accession>A0ABD2U901</accession>
<dbReference type="SMART" id="SM00579">
    <property type="entry name" value="FBD"/>
    <property type="match status" value="1"/>
</dbReference>
<keyword evidence="3" id="KW-1185">Reference proteome</keyword>
<dbReference type="AlphaFoldDB" id="A0ABD2U901"/>
<dbReference type="EMBL" id="JBJKTR010000006">
    <property type="protein sequence ID" value="KAL3365323.1"/>
    <property type="molecule type" value="Genomic_DNA"/>
</dbReference>
<proteinExistence type="predicted"/>
<name>A0ABD2U901_9SOLN</name>
<dbReference type="InterPro" id="IPR006566">
    <property type="entry name" value="FBD"/>
</dbReference>
<sequence>MLCVKSLCMCIRLDTNGILSALCLIRSFPFLQYLEIQMKLNVDHTTPVLDCLEVEAFQNVEFQHLTVVKLKDVNDSMQEMQIIKLLLAKSPKLVRMSINLQILLEESRILSRIVEFKRASRKAKVVFIHV</sequence>
<reference evidence="2 3" key="1">
    <citation type="submission" date="2024-05" db="EMBL/GenBank/DDBJ databases">
        <title>De novo assembly of an allotetraploid wild potato.</title>
        <authorList>
            <person name="Hosaka A.J."/>
        </authorList>
    </citation>
    <scope>NUCLEOTIDE SEQUENCE [LARGE SCALE GENOMIC DNA]</scope>
    <source>
        <tissue evidence="2">Young leaves</tissue>
    </source>
</reference>
<gene>
    <name evidence="2" type="ORF">AABB24_010460</name>
</gene>